<dbReference type="PANTHER" id="PTHR34949:SF3">
    <property type="entry name" value="OS08G0244100 PROTEIN"/>
    <property type="match status" value="1"/>
</dbReference>
<evidence type="ECO:0000256" key="2">
    <source>
        <dbReference type="ARBA" id="ARBA00022448"/>
    </source>
</evidence>
<keyword evidence="7 10" id="KW-0472">Membrane</keyword>
<dbReference type="Gene3D" id="1.20.58.90">
    <property type="match status" value="1"/>
</dbReference>
<dbReference type="AlphaFoldDB" id="A0AAV1CSW2"/>
<dbReference type="GO" id="GO:0016020">
    <property type="term" value="C:membrane"/>
    <property type="evidence" value="ECO:0007669"/>
    <property type="project" value="InterPro"/>
</dbReference>
<dbReference type="EMBL" id="OX459120">
    <property type="protein sequence ID" value="CAI9098512.1"/>
    <property type="molecule type" value="Genomic_DNA"/>
</dbReference>
<dbReference type="CDD" id="cd21442">
    <property type="entry name" value="SNARE_NTD_STX6-like"/>
    <property type="match status" value="1"/>
</dbReference>
<name>A0AAV1CSW2_OLDCO</name>
<evidence type="ECO:0000256" key="9">
    <source>
        <dbReference type="SAM" id="MobiDB-lite"/>
    </source>
</evidence>
<dbReference type="InterPro" id="IPR010989">
    <property type="entry name" value="SNARE"/>
</dbReference>
<evidence type="ECO:0000256" key="7">
    <source>
        <dbReference type="ARBA" id="ARBA00023136"/>
    </source>
</evidence>
<feature type="region of interest" description="Disordered" evidence="9">
    <location>
        <begin position="146"/>
        <end position="173"/>
    </location>
</feature>
<evidence type="ECO:0000256" key="4">
    <source>
        <dbReference type="ARBA" id="ARBA00022927"/>
    </source>
</evidence>
<dbReference type="Proteomes" id="UP001161247">
    <property type="component" value="Chromosome 3"/>
</dbReference>
<protein>
    <submittedName>
        <fullName evidence="12">OLC1v1035175C2</fullName>
    </submittedName>
</protein>
<dbReference type="SUPFAM" id="SSF47661">
    <property type="entry name" value="t-snare proteins"/>
    <property type="match status" value="1"/>
</dbReference>
<dbReference type="Pfam" id="PF09177">
    <property type="entry name" value="STX6_10_61_N"/>
    <property type="match status" value="1"/>
</dbReference>
<sequence>MLVANSFDLWQRDTFFSAAEEVQQSVDIMESAHRAWLRERKEGMRPQFWDDLSRELQMALGTAKWQLEEFEKAVRLSYRRSADEITVIRHKQFVSVMHEQISRVEESLREAFDGDGKQPLRWVNLDDEERDDLALFLTGTLESSQTMNHGAEKVGSTKSGSPQKRTRKHLNGSTEVNAGVQTQKLATFGANNVASYIDDLDVKRSPGARDNVSCQPDIHSGVLEIVIDKRDVPGETLPPKIEATPKEKGFKPGFWRLNREDLPQIKGGMLSFTHWQRIHRLNQFFGRGARSLRQVQNHQMPPNVSIRFILMFMLAIFLVVPFLVYSN</sequence>
<evidence type="ECO:0000256" key="8">
    <source>
        <dbReference type="ARBA" id="ARBA00037801"/>
    </source>
</evidence>
<organism evidence="12 13">
    <name type="scientific">Oldenlandia corymbosa var. corymbosa</name>
    <dbReference type="NCBI Taxonomy" id="529605"/>
    <lineage>
        <taxon>Eukaryota</taxon>
        <taxon>Viridiplantae</taxon>
        <taxon>Streptophyta</taxon>
        <taxon>Embryophyta</taxon>
        <taxon>Tracheophyta</taxon>
        <taxon>Spermatophyta</taxon>
        <taxon>Magnoliopsida</taxon>
        <taxon>eudicotyledons</taxon>
        <taxon>Gunneridae</taxon>
        <taxon>Pentapetalae</taxon>
        <taxon>asterids</taxon>
        <taxon>lamiids</taxon>
        <taxon>Gentianales</taxon>
        <taxon>Rubiaceae</taxon>
        <taxon>Rubioideae</taxon>
        <taxon>Spermacoceae</taxon>
        <taxon>Hedyotis-Oldenlandia complex</taxon>
        <taxon>Oldenlandia</taxon>
    </lineage>
</organism>
<keyword evidence="3 10" id="KW-0812">Transmembrane</keyword>
<dbReference type="FunFam" id="1.20.58.90:FF:000004">
    <property type="entry name" value="Syntaxin 10"/>
    <property type="match status" value="1"/>
</dbReference>
<dbReference type="GO" id="GO:0015031">
    <property type="term" value="P:protein transport"/>
    <property type="evidence" value="ECO:0007669"/>
    <property type="project" value="UniProtKB-KW"/>
</dbReference>
<evidence type="ECO:0000256" key="3">
    <source>
        <dbReference type="ARBA" id="ARBA00022692"/>
    </source>
</evidence>
<evidence type="ECO:0000256" key="1">
    <source>
        <dbReference type="ARBA" id="ARBA00009063"/>
    </source>
</evidence>
<feature type="domain" description="Syntaxin 6/10/61 N-terminal" evidence="11">
    <location>
        <begin position="13"/>
        <end position="105"/>
    </location>
</feature>
<evidence type="ECO:0000256" key="10">
    <source>
        <dbReference type="SAM" id="Phobius"/>
    </source>
</evidence>
<keyword evidence="2" id="KW-0813">Transport</keyword>
<gene>
    <name evidence="12" type="ORF">OLC1_LOCUS8698</name>
</gene>
<reference evidence="12" key="1">
    <citation type="submission" date="2023-03" db="EMBL/GenBank/DDBJ databases">
        <authorList>
            <person name="Julca I."/>
        </authorList>
    </citation>
    <scope>NUCLEOTIDE SEQUENCE</scope>
</reference>
<keyword evidence="6" id="KW-0333">Golgi apparatus</keyword>
<dbReference type="GO" id="GO:0005794">
    <property type="term" value="C:Golgi apparatus"/>
    <property type="evidence" value="ECO:0007669"/>
    <property type="project" value="UniProtKB-SubCell"/>
</dbReference>
<dbReference type="InterPro" id="IPR015260">
    <property type="entry name" value="Syntaxin-6/10/61_N"/>
</dbReference>
<evidence type="ECO:0000259" key="11">
    <source>
        <dbReference type="Pfam" id="PF09177"/>
    </source>
</evidence>
<keyword evidence="13" id="KW-1185">Reference proteome</keyword>
<dbReference type="PANTHER" id="PTHR34949">
    <property type="entry name" value="OS05G0443700 PROTEIN"/>
    <property type="match status" value="1"/>
</dbReference>
<evidence type="ECO:0000313" key="12">
    <source>
        <dbReference type="EMBL" id="CAI9098512.1"/>
    </source>
</evidence>
<evidence type="ECO:0000313" key="13">
    <source>
        <dbReference type="Proteomes" id="UP001161247"/>
    </source>
</evidence>
<proteinExistence type="inferred from homology"/>
<dbReference type="GO" id="GO:0048193">
    <property type="term" value="P:Golgi vesicle transport"/>
    <property type="evidence" value="ECO:0007669"/>
    <property type="project" value="InterPro"/>
</dbReference>
<evidence type="ECO:0000256" key="5">
    <source>
        <dbReference type="ARBA" id="ARBA00022989"/>
    </source>
</evidence>
<comment type="similarity">
    <text evidence="1">Belongs to the syntaxin family.</text>
</comment>
<accession>A0AAV1CSW2</accession>
<keyword evidence="4" id="KW-0653">Protein transport</keyword>
<evidence type="ECO:0000256" key="6">
    <source>
        <dbReference type="ARBA" id="ARBA00023034"/>
    </source>
</evidence>
<feature type="transmembrane region" description="Helical" evidence="10">
    <location>
        <begin position="304"/>
        <end position="325"/>
    </location>
</feature>
<comment type="subcellular location">
    <subcellularLocation>
        <location evidence="8">Golgi apparatus</location>
        <location evidence="8">trans-Golgi network membrane</location>
        <topology evidence="8">Single-pass type IV membrane protein</topology>
    </subcellularLocation>
</comment>
<keyword evidence="5 10" id="KW-1133">Transmembrane helix</keyword>